<dbReference type="InterPro" id="IPR022156">
    <property type="entry name" value="Uncharacterised_YfbK_N"/>
</dbReference>
<evidence type="ECO:0000313" key="3">
    <source>
        <dbReference type="EMBL" id="GIJ69031.1"/>
    </source>
</evidence>
<accession>A0A8J3ZSR3</accession>
<dbReference type="InterPro" id="IPR021908">
    <property type="entry name" value="YfbK_C"/>
</dbReference>
<dbReference type="RefSeq" id="WP_203928958.1">
    <property type="nucleotide sequence ID" value="NZ_BOPH01000053.1"/>
</dbReference>
<dbReference type="Pfam" id="PF12034">
    <property type="entry name" value="YfbK_C"/>
    <property type="match status" value="1"/>
</dbReference>
<dbReference type="AlphaFoldDB" id="A0A8J3ZSR3"/>
<gene>
    <name evidence="3" type="ORF">Voc01_039480</name>
</gene>
<evidence type="ECO:0000313" key="4">
    <source>
        <dbReference type="Proteomes" id="UP000635606"/>
    </source>
</evidence>
<dbReference type="Gene3D" id="3.40.50.410">
    <property type="entry name" value="von Willebrand factor, type A domain"/>
    <property type="match status" value="1"/>
</dbReference>
<dbReference type="InterPro" id="IPR051266">
    <property type="entry name" value="CLCR"/>
</dbReference>
<dbReference type="PROSITE" id="PS50234">
    <property type="entry name" value="VWFA"/>
    <property type="match status" value="1"/>
</dbReference>
<dbReference type="PANTHER" id="PTHR10579:SF43">
    <property type="entry name" value="ZINC FINGER (C3HC4-TYPE RING FINGER) FAMILY PROTEIN"/>
    <property type="match status" value="1"/>
</dbReference>
<name>A0A8J3ZSR3_9ACTN</name>
<feature type="compositionally biased region" description="Low complexity" evidence="1">
    <location>
        <begin position="24"/>
        <end position="34"/>
    </location>
</feature>
<protein>
    <recommendedName>
        <fullName evidence="2">VWFA domain-containing protein</fullName>
    </recommendedName>
</protein>
<dbReference type="InterPro" id="IPR002035">
    <property type="entry name" value="VWF_A"/>
</dbReference>
<sequence length="474" mass="49890">MTVVVLAGCGATDGGSADSAPLPGAQDQAAGGAASTAEDPRSTFAVDIDTASYTYARRKILSGQLPLASDVRPEEFVNAFDQDYAEPDGDGFAVHSDGARLPEAHTHTGDVRLMRVGLQTRSDEARADATLTFVIDVSGSMAETGRLDLVQDALHTLIDQLRPTDAVAIVTFSSGARVVQPMTRVSDRAPLHAAVTSLKTEASTNLAAGLTLGYDTARAGFREGTSNRVIVLSDGLANTGSTSADQILAQVKEQAAKRIALLGVGVGSSYGDTLMESLADGGDGFVVYVSDPQQARDVFVRRLPANLTVRALDAKVQVVFDPKTVTSYRLIGYENRAVADNQFRDDSVDGGEVGPGHSVTALYEVRLAAGVDGGAQAARVDVRWLNPSDRRPSEAYRTVRVSDLNGAFATAAPRFAVTYSAAYLAETLRGTSAQGYQVNLADLERIARSAGERTGDPAVADLATVIARANQLRR</sequence>
<dbReference type="Pfam" id="PF12450">
    <property type="entry name" value="vWF_A"/>
    <property type="match status" value="1"/>
</dbReference>
<dbReference type="PANTHER" id="PTHR10579">
    <property type="entry name" value="CALCIUM-ACTIVATED CHLORIDE CHANNEL REGULATOR"/>
    <property type="match status" value="1"/>
</dbReference>
<feature type="domain" description="VWFA" evidence="2">
    <location>
        <begin position="130"/>
        <end position="303"/>
    </location>
</feature>
<organism evidence="3 4">
    <name type="scientific">Virgisporangium ochraceum</name>
    <dbReference type="NCBI Taxonomy" id="65505"/>
    <lineage>
        <taxon>Bacteria</taxon>
        <taxon>Bacillati</taxon>
        <taxon>Actinomycetota</taxon>
        <taxon>Actinomycetes</taxon>
        <taxon>Micromonosporales</taxon>
        <taxon>Micromonosporaceae</taxon>
        <taxon>Virgisporangium</taxon>
    </lineage>
</organism>
<dbReference type="SUPFAM" id="SSF53300">
    <property type="entry name" value="vWA-like"/>
    <property type="match status" value="1"/>
</dbReference>
<proteinExistence type="predicted"/>
<comment type="caution">
    <text evidence="3">The sequence shown here is derived from an EMBL/GenBank/DDBJ whole genome shotgun (WGS) entry which is preliminary data.</text>
</comment>
<feature type="region of interest" description="Disordered" evidence="1">
    <location>
        <begin position="15"/>
        <end position="39"/>
    </location>
</feature>
<keyword evidence="4" id="KW-1185">Reference proteome</keyword>
<evidence type="ECO:0000259" key="2">
    <source>
        <dbReference type="PROSITE" id="PS50234"/>
    </source>
</evidence>
<evidence type="ECO:0000256" key="1">
    <source>
        <dbReference type="SAM" id="MobiDB-lite"/>
    </source>
</evidence>
<dbReference type="InterPro" id="IPR036465">
    <property type="entry name" value="vWFA_dom_sf"/>
</dbReference>
<dbReference type="SMART" id="SM00327">
    <property type="entry name" value="VWA"/>
    <property type="match status" value="1"/>
</dbReference>
<reference evidence="3" key="1">
    <citation type="submission" date="2021-01" db="EMBL/GenBank/DDBJ databases">
        <title>Whole genome shotgun sequence of Virgisporangium ochraceum NBRC 16418.</title>
        <authorList>
            <person name="Komaki H."/>
            <person name="Tamura T."/>
        </authorList>
    </citation>
    <scope>NUCLEOTIDE SEQUENCE</scope>
    <source>
        <strain evidence="3">NBRC 16418</strain>
    </source>
</reference>
<dbReference type="Pfam" id="PF00092">
    <property type="entry name" value="VWA"/>
    <property type="match status" value="1"/>
</dbReference>
<dbReference type="Proteomes" id="UP000635606">
    <property type="component" value="Unassembled WGS sequence"/>
</dbReference>
<dbReference type="EMBL" id="BOPH01000053">
    <property type="protein sequence ID" value="GIJ69031.1"/>
    <property type="molecule type" value="Genomic_DNA"/>
</dbReference>